<dbReference type="GO" id="GO:0004527">
    <property type="term" value="F:exonuclease activity"/>
    <property type="evidence" value="ECO:0007669"/>
    <property type="project" value="UniProtKB-KW"/>
</dbReference>
<dbReference type="CDD" id="cd07732">
    <property type="entry name" value="metallo-hydrolase-like_MBL-fold"/>
    <property type="match status" value="1"/>
</dbReference>
<dbReference type="SUPFAM" id="SSF56281">
    <property type="entry name" value="Metallo-hydrolase/oxidoreductase"/>
    <property type="match status" value="1"/>
</dbReference>
<evidence type="ECO:0000313" key="4">
    <source>
        <dbReference type="EMBL" id="PQO30752.1"/>
    </source>
</evidence>
<feature type="domain" description="Metallo-beta-lactamase" evidence="3">
    <location>
        <begin position="13"/>
        <end position="210"/>
    </location>
</feature>
<keyword evidence="2" id="KW-0694">RNA-binding</keyword>
<dbReference type="InterPro" id="IPR042173">
    <property type="entry name" value="RNase_J_2"/>
</dbReference>
<dbReference type="Gene3D" id="3.60.15.10">
    <property type="entry name" value="Ribonuclease Z/Hydroxyacylglutathione hydrolase-like"/>
    <property type="match status" value="1"/>
</dbReference>
<dbReference type="InterPro" id="IPR001279">
    <property type="entry name" value="Metallo-B-lactamas"/>
</dbReference>
<keyword evidence="1" id="KW-0378">Hydrolase</keyword>
<dbReference type="Proteomes" id="UP000240009">
    <property type="component" value="Unassembled WGS sequence"/>
</dbReference>
<keyword evidence="1" id="KW-0540">Nuclease</keyword>
<accession>A0A2S8FF35</accession>
<name>A0A2S8FF35_9BACT</name>
<proteinExistence type="predicted"/>
<reference evidence="4 5" key="1">
    <citation type="submission" date="2018-02" db="EMBL/GenBank/DDBJ databases">
        <title>Comparative genomes isolates from brazilian mangrove.</title>
        <authorList>
            <person name="Araujo J.E."/>
            <person name="Taketani R.G."/>
            <person name="Silva M.C.P."/>
            <person name="Loureco M.V."/>
            <person name="Andreote F.D."/>
        </authorList>
    </citation>
    <scope>NUCLEOTIDE SEQUENCE [LARGE SCALE GENOMIC DNA]</scope>
    <source>
        <strain evidence="4 5">HEX-2 MGV</strain>
    </source>
</reference>
<dbReference type="PANTHER" id="PTHR43694">
    <property type="entry name" value="RIBONUCLEASE J"/>
    <property type="match status" value="1"/>
</dbReference>
<dbReference type="InterPro" id="IPR036866">
    <property type="entry name" value="RibonucZ/Hydroxyglut_hydro"/>
</dbReference>
<evidence type="ECO:0000256" key="2">
    <source>
        <dbReference type="ARBA" id="ARBA00022884"/>
    </source>
</evidence>
<dbReference type="Gene3D" id="3.40.50.10710">
    <property type="entry name" value="Metallo-hydrolase/oxidoreductase"/>
    <property type="match status" value="1"/>
</dbReference>
<dbReference type="EMBL" id="PUIA01000038">
    <property type="protein sequence ID" value="PQO30752.1"/>
    <property type="molecule type" value="Genomic_DNA"/>
</dbReference>
<dbReference type="SMART" id="SM00849">
    <property type="entry name" value="Lactamase_B"/>
    <property type="match status" value="1"/>
</dbReference>
<dbReference type="AlphaFoldDB" id="A0A2S8FF35"/>
<evidence type="ECO:0000256" key="1">
    <source>
        <dbReference type="ARBA" id="ARBA00022839"/>
    </source>
</evidence>
<dbReference type="Pfam" id="PF12706">
    <property type="entry name" value="Lactamase_B_2"/>
    <property type="match status" value="1"/>
</dbReference>
<dbReference type="RefSeq" id="WP_105354813.1">
    <property type="nucleotide sequence ID" value="NZ_PUIA01000038.1"/>
</dbReference>
<comment type="caution">
    <text evidence="4">The sequence shown here is derived from an EMBL/GenBank/DDBJ whole genome shotgun (WGS) entry which is preliminary data.</text>
</comment>
<dbReference type="GO" id="GO:0003723">
    <property type="term" value="F:RNA binding"/>
    <property type="evidence" value="ECO:0007669"/>
    <property type="project" value="UniProtKB-KW"/>
</dbReference>
<dbReference type="OrthoDB" id="9803916at2"/>
<evidence type="ECO:0000259" key="3">
    <source>
        <dbReference type="SMART" id="SM00849"/>
    </source>
</evidence>
<protein>
    <recommendedName>
        <fullName evidence="3">Metallo-beta-lactamase domain-containing protein</fullName>
    </recommendedName>
</protein>
<sequence>MNVTIHRGSQEVGGSCIEVQAQDCRIVLDVGLPLFNDNREALDTFSLRRMTKENLQSRGILPAVSGLFDDARSPDAILLSHAHLDHTGLLDHTNEQIPVYATSGTSKIMLVGKLFANQVELPRARFREVLPGTSFQIGPFAITGYSVDHSTFGCLAYLIEADGKSLLYTGDLRLHGRKPGMARSLIDTLADRQVDAMLMEGTHFGLPDGHGVSEYDLEREIVGYIQDATSLVLAAFSPQHVDRLVAFIRAAKKTNRKFVADVYTAAILHFLSSETKVPSPQRDDSIRVYFPNNFAGTIKERNLSKLVDQFRSKQIEMSEIVESPSKFLMVFRPSLEVDFPGSYPDNTLCLYSSWKGYLEKPDWKRTRQSLTKNGGHLVEAHTSGHMHAKDIVTFVRKIAPQAVIPIHTFEPTQFREHFPNAVLAEDGRPVEIT</sequence>
<evidence type="ECO:0000313" key="5">
    <source>
        <dbReference type="Proteomes" id="UP000240009"/>
    </source>
</evidence>
<gene>
    <name evidence="4" type="ORF">C5Y96_14940</name>
</gene>
<keyword evidence="1" id="KW-0269">Exonuclease</keyword>
<dbReference type="PANTHER" id="PTHR43694:SF1">
    <property type="entry name" value="RIBONUCLEASE J"/>
    <property type="match status" value="1"/>
</dbReference>
<organism evidence="4 5">
    <name type="scientific">Blastopirellula marina</name>
    <dbReference type="NCBI Taxonomy" id="124"/>
    <lineage>
        <taxon>Bacteria</taxon>
        <taxon>Pseudomonadati</taxon>
        <taxon>Planctomycetota</taxon>
        <taxon>Planctomycetia</taxon>
        <taxon>Pirellulales</taxon>
        <taxon>Pirellulaceae</taxon>
        <taxon>Blastopirellula</taxon>
    </lineage>
</organism>